<dbReference type="RefSeq" id="WP_013171220.1">
    <property type="nucleotide sequence ID" value="NC_014219.1"/>
</dbReference>
<evidence type="ECO:0008006" key="3">
    <source>
        <dbReference type="Google" id="ProtNLM"/>
    </source>
</evidence>
<dbReference type="AlphaFoldDB" id="D6XWE9"/>
<keyword evidence="2" id="KW-1185">Reference proteome</keyword>
<name>D6XWE9_BACIE</name>
<dbReference type="KEGG" id="bse:Bsel_0247"/>
<accession>D6XWE9</accession>
<proteinExistence type="predicted"/>
<dbReference type="Proteomes" id="UP000000271">
    <property type="component" value="Chromosome"/>
</dbReference>
<organism evidence="1 2">
    <name type="scientific">Bacillus selenitireducens (strain ATCC 700615 / DSM 15326 / MLS10)</name>
    <dbReference type="NCBI Taxonomy" id="439292"/>
    <lineage>
        <taxon>Bacteria</taxon>
        <taxon>Bacillati</taxon>
        <taxon>Bacillota</taxon>
        <taxon>Bacilli</taxon>
        <taxon>Bacillales</taxon>
        <taxon>Bacillaceae</taxon>
        <taxon>Salisediminibacterium</taxon>
    </lineage>
</organism>
<dbReference type="eggNOG" id="COG4565">
    <property type="taxonomic scope" value="Bacteria"/>
</dbReference>
<gene>
    <name evidence="1" type="ordered locus">Bsel_0247</name>
</gene>
<evidence type="ECO:0000313" key="1">
    <source>
        <dbReference type="EMBL" id="ADH97791.1"/>
    </source>
</evidence>
<dbReference type="EMBL" id="CP001791">
    <property type="protein sequence ID" value="ADH97791.1"/>
    <property type="molecule type" value="Genomic_DNA"/>
</dbReference>
<sequence>MVIGVYIPRRNSGKIEEWLSGYHQYTFDFYYYESLDELESYFKDHHTRYDGHFFSGYLGYRVIEDRVGAFTEPVTYLTITEADFFKRMFEMVIDHPSMDLKKVLIDFHLENEKIAAYLQAMPADIRPELLDEREVTVNDNIYERIFMKHKALHDNGLIDWSFTRFANLAARFDQEGYPYVYFDIARERVHEALIDLTTEIRLMKMKENRIVLGCLKLGLQDEEKLEMRALHVQSLLLEYAMTMQNRLVIRKNGKVFEITTDYKTLLDVTDHFKGCALIRHLSGYIDEQVSLGWGIGSSIIQARANSSEACAFAGNHPASATYIKEHEGQIIGPLLPGSHGMDVNQPAYYHPEKVNELQERFEMTRDKVNKVIVAFERIGERQVSSEAFAEALNLTVRSANRILKEAAEKGFVSVVVDTDSGLQGRPKKRYELNREFFKNKGK</sequence>
<dbReference type="HOGENOM" id="CLU_046979_2_0_9"/>
<reference evidence="1" key="1">
    <citation type="submission" date="2009-10" db="EMBL/GenBank/DDBJ databases">
        <title>Complete sequence of Bacillus selenitireducens MLS10.</title>
        <authorList>
            <consortium name="US DOE Joint Genome Institute"/>
            <person name="Lucas S."/>
            <person name="Copeland A."/>
            <person name="Lapidus A."/>
            <person name="Glavina del Rio T."/>
            <person name="Dalin E."/>
            <person name="Tice H."/>
            <person name="Bruce D."/>
            <person name="Goodwin L."/>
            <person name="Pitluck S."/>
            <person name="Sims D."/>
            <person name="Brettin T."/>
            <person name="Detter J.C."/>
            <person name="Han C."/>
            <person name="Larimer F."/>
            <person name="Land M."/>
            <person name="Hauser L."/>
            <person name="Kyrpides N."/>
            <person name="Ovchinnikova G."/>
            <person name="Stolz J."/>
        </authorList>
    </citation>
    <scope>NUCLEOTIDE SEQUENCE [LARGE SCALE GENOMIC DNA]</scope>
    <source>
        <strain evidence="1">MLS10</strain>
    </source>
</reference>
<dbReference type="OrthoDB" id="4986073at2"/>
<dbReference type="STRING" id="439292.Bsel_0247"/>
<protein>
    <recommendedName>
        <fullName evidence="3">Transcriptional regulator</fullName>
    </recommendedName>
</protein>
<evidence type="ECO:0000313" key="2">
    <source>
        <dbReference type="Proteomes" id="UP000000271"/>
    </source>
</evidence>